<feature type="transmembrane region" description="Helical" evidence="2">
    <location>
        <begin position="55"/>
        <end position="79"/>
    </location>
</feature>
<protein>
    <submittedName>
        <fullName evidence="3">Dinucleotide-utilizing enzyme</fullName>
    </submittedName>
</protein>
<gene>
    <name evidence="3" type="ORF">DC432_07850</name>
</gene>
<name>A0A2T7WLN4_MICTE</name>
<keyword evidence="2" id="KW-1133">Transmembrane helix</keyword>
<dbReference type="EMBL" id="QDFT01000015">
    <property type="protein sequence ID" value="PVE73716.1"/>
    <property type="molecule type" value="Genomic_DNA"/>
</dbReference>
<feature type="transmembrane region" description="Helical" evidence="2">
    <location>
        <begin position="12"/>
        <end position="35"/>
    </location>
</feature>
<feature type="compositionally biased region" description="Basic and acidic residues" evidence="1">
    <location>
        <begin position="150"/>
        <end position="166"/>
    </location>
</feature>
<keyword evidence="2" id="KW-0472">Membrane</keyword>
<accession>A0A2T7WLN4</accession>
<sequence length="166" mass="16921">MQTRPRLVTSIPFWVLVVASVAAIAGGLAIVLNGIDAMEQVLNDPNATVVQVYVGQSWVVVGAAVLGAGAIGIALALALAAATALVRRPDVAVETIDWNSDDETAPEAFGAAPYTAASTTPATTATPLAVEDADVEVPSTAPAPPQAAATRHDEPRLDTGDDATRR</sequence>
<dbReference type="RefSeq" id="WP_116537387.1">
    <property type="nucleotide sequence ID" value="NZ_QDFT01000015.1"/>
</dbReference>
<feature type="compositionally biased region" description="Low complexity" evidence="1">
    <location>
        <begin position="111"/>
        <end position="127"/>
    </location>
</feature>
<organism evidence="3 4">
    <name type="scientific">Microbacterium testaceum</name>
    <name type="common">Aureobacterium testaceum</name>
    <name type="synonym">Brevibacterium testaceum</name>
    <dbReference type="NCBI Taxonomy" id="2033"/>
    <lineage>
        <taxon>Bacteria</taxon>
        <taxon>Bacillati</taxon>
        <taxon>Actinomycetota</taxon>
        <taxon>Actinomycetes</taxon>
        <taxon>Micrococcales</taxon>
        <taxon>Microbacteriaceae</taxon>
        <taxon>Microbacterium</taxon>
    </lineage>
</organism>
<evidence type="ECO:0000313" key="4">
    <source>
        <dbReference type="Proteomes" id="UP000244649"/>
    </source>
</evidence>
<proteinExistence type="predicted"/>
<evidence type="ECO:0000256" key="1">
    <source>
        <dbReference type="SAM" id="MobiDB-lite"/>
    </source>
</evidence>
<feature type="region of interest" description="Disordered" evidence="1">
    <location>
        <begin position="102"/>
        <end position="166"/>
    </location>
</feature>
<reference evidence="3 4" key="1">
    <citation type="submission" date="2018-04" db="EMBL/GenBank/DDBJ databases">
        <authorList>
            <person name="Go L.Y."/>
            <person name="Mitchell J.A."/>
        </authorList>
    </citation>
    <scope>NUCLEOTIDE SEQUENCE [LARGE SCALE GENOMIC DNA]</scope>
    <source>
        <strain evidence="3 4">TPD7010</strain>
    </source>
</reference>
<evidence type="ECO:0000313" key="3">
    <source>
        <dbReference type="EMBL" id="PVE73716.1"/>
    </source>
</evidence>
<evidence type="ECO:0000256" key="2">
    <source>
        <dbReference type="SAM" id="Phobius"/>
    </source>
</evidence>
<dbReference type="AlphaFoldDB" id="A0A2T7WLN4"/>
<keyword evidence="2" id="KW-0812">Transmembrane</keyword>
<comment type="caution">
    <text evidence="3">The sequence shown here is derived from an EMBL/GenBank/DDBJ whole genome shotgun (WGS) entry which is preliminary data.</text>
</comment>
<dbReference type="Proteomes" id="UP000244649">
    <property type="component" value="Unassembled WGS sequence"/>
</dbReference>